<dbReference type="AlphaFoldDB" id="A0A060QKW5"/>
<name>A0A060QKW5_9PROT</name>
<reference evidence="1 2" key="2">
    <citation type="journal article" date="2014" name="PLoS ONE">
        <title>Evolution of mitochondria reconstructed from the energy metabolism of living bacteria.</title>
        <authorList>
            <person name="Degli Esposti M."/>
            <person name="Chouaia B."/>
            <person name="Comandatore F."/>
            <person name="Crotti E."/>
            <person name="Sassera D."/>
            <person name="Lievens P.M."/>
            <person name="Daffonchio D."/>
            <person name="Bandi C."/>
        </authorList>
    </citation>
    <scope>NUCLEOTIDE SEQUENCE [LARGE SCALE GENOMIC DNA]</scope>
    <source>
        <strain evidence="1 2">SF2.1</strain>
    </source>
</reference>
<reference evidence="1 2" key="1">
    <citation type="journal article" date="2014" name="Genome Biol. Evol.">
        <title>Acetic acid bacteria genomes reveal functional traits for adaptation to life in insect guts.</title>
        <authorList>
            <person name="Chouaia B."/>
            <person name="Gaiarsa S."/>
            <person name="Crotti E."/>
            <person name="Comandatore F."/>
            <person name="Degli Esposti M."/>
            <person name="Ricci I."/>
            <person name="Alma A."/>
            <person name="Favia G."/>
            <person name="Bandi C."/>
            <person name="Daffonchio D."/>
        </authorList>
    </citation>
    <scope>NUCLEOTIDE SEQUENCE [LARGE SCALE GENOMIC DNA]</scope>
    <source>
        <strain evidence="1 2">SF2.1</strain>
    </source>
</reference>
<evidence type="ECO:0000313" key="2">
    <source>
        <dbReference type="Proteomes" id="UP000027583"/>
    </source>
</evidence>
<gene>
    <name evidence="1" type="ORF">ASAP_1767</name>
</gene>
<accession>A0A060QKW5</accession>
<comment type="caution">
    <text evidence="1">The sequence shown here is derived from an EMBL/GenBank/DDBJ whole genome shotgun (WGS) entry which is preliminary data.</text>
</comment>
<evidence type="ECO:0000313" key="1">
    <source>
        <dbReference type="EMBL" id="CDG39812.1"/>
    </source>
</evidence>
<protein>
    <submittedName>
        <fullName evidence="1">Uncharacterized protein</fullName>
    </submittedName>
</protein>
<proteinExistence type="predicted"/>
<dbReference type="Proteomes" id="UP000027583">
    <property type="component" value="Unassembled WGS sequence"/>
</dbReference>
<sequence>MEADMGTLLSCRIFGIRGEAALSLLPGRTGTKKAASG</sequence>
<dbReference type="EMBL" id="CBLX010000012">
    <property type="protein sequence ID" value="CDG39812.1"/>
    <property type="molecule type" value="Genomic_DNA"/>
</dbReference>
<organism evidence="1 2">
    <name type="scientific">Asaia bogorensis</name>
    <dbReference type="NCBI Taxonomy" id="91915"/>
    <lineage>
        <taxon>Bacteria</taxon>
        <taxon>Pseudomonadati</taxon>
        <taxon>Pseudomonadota</taxon>
        <taxon>Alphaproteobacteria</taxon>
        <taxon>Acetobacterales</taxon>
        <taxon>Acetobacteraceae</taxon>
        <taxon>Asaia</taxon>
    </lineage>
</organism>